<dbReference type="EMBL" id="JACOPQ010000009">
    <property type="protein sequence ID" value="MBC5737694.1"/>
    <property type="molecule type" value="Genomic_DNA"/>
</dbReference>
<dbReference type="AlphaFoldDB" id="A0A8J6JLY7"/>
<evidence type="ECO:0000259" key="1">
    <source>
        <dbReference type="Pfam" id="PF01636"/>
    </source>
</evidence>
<sequence length="294" mass="33893">MTQLHFAARVPITRGWSKDRKYCVTKEDGVKYLLRISAPERYESINSLFTMLRQADALGIPICRPVEFGVCREGVYSLYHWIDGVDAEDAVLHLPRAEQYALGAVSGKILKNIHSIPAPAGQENWYTRFCRKYTAKIRMYRDCPVKYEGGEKLISYLESNRELLRNRPQCFQHGDYHIGNMMLERGALVVIDFDRFDFGDPWEEFNRIVWCAQTCPPFAVGQLEGYFGGRPPESFFALLAFYIASNTLSSVPWAMSFGKEQVEVMLRQAREVLSWYDGMRTTVPAWYSTYDHSS</sequence>
<dbReference type="Pfam" id="PF01636">
    <property type="entry name" value="APH"/>
    <property type="match status" value="1"/>
</dbReference>
<dbReference type="Proteomes" id="UP000607645">
    <property type="component" value="Unassembled WGS sequence"/>
</dbReference>
<name>A0A8J6JLY7_9FIRM</name>
<protein>
    <submittedName>
        <fullName evidence="2">Phosphotransferase</fullName>
    </submittedName>
</protein>
<dbReference type="Gene3D" id="3.90.1200.10">
    <property type="match status" value="1"/>
</dbReference>
<feature type="domain" description="Aminoglycoside phosphotransferase" evidence="1">
    <location>
        <begin position="11"/>
        <end position="232"/>
    </location>
</feature>
<dbReference type="RefSeq" id="WP_155148773.1">
    <property type="nucleotide sequence ID" value="NZ_JACOPQ010000009.1"/>
</dbReference>
<dbReference type="PANTHER" id="PTHR41283">
    <property type="entry name" value="AMINOGLYCOSIDE PHOSPHOTRANSFERASE"/>
    <property type="match status" value="1"/>
</dbReference>
<accession>A0A8J6JLY7</accession>
<dbReference type="InterPro" id="IPR011009">
    <property type="entry name" value="Kinase-like_dom_sf"/>
</dbReference>
<evidence type="ECO:0000313" key="3">
    <source>
        <dbReference type="Proteomes" id="UP000607645"/>
    </source>
</evidence>
<proteinExistence type="predicted"/>
<dbReference type="PANTHER" id="PTHR41283:SF1">
    <property type="entry name" value="AMINOGLYCOSIDE PHOSPHOTRANSFERASE DOMAIN-CONTAINING PROTEIN"/>
    <property type="match status" value="1"/>
</dbReference>
<comment type="caution">
    <text evidence="2">The sequence shown here is derived from an EMBL/GenBank/DDBJ whole genome shotgun (WGS) entry which is preliminary data.</text>
</comment>
<keyword evidence="3" id="KW-1185">Reference proteome</keyword>
<reference evidence="2" key="1">
    <citation type="submission" date="2020-08" db="EMBL/GenBank/DDBJ databases">
        <title>Genome public.</title>
        <authorList>
            <person name="Liu C."/>
            <person name="Sun Q."/>
        </authorList>
    </citation>
    <scope>NUCLEOTIDE SEQUENCE</scope>
    <source>
        <strain evidence="2">NSJ-52</strain>
    </source>
</reference>
<organism evidence="2 3">
    <name type="scientific">Lawsonibacter faecis</name>
    <dbReference type="NCBI Taxonomy" id="2763052"/>
    <lineage>
        <taxon>Bacteria</taxon>
        <taxon>Bacillati</taxon>
        <taxon>Bacillota</taxon>
        <taxon>Clostridia</taxon>
        <taxon>Eubacteriales</taxon>
        <taxon>Oscillospiraceae</taxon>
        <taxon>Lawsonibacter</taxon>
    </lineage>
</organism>
<gene>
    <name evidence="2" type="ORF">H8S62_11830</name>
</gene>
<dbReference type="SUPFAM" id="SSF56112">
    <property type="entry name" value="Protein kinase-like (PK-like)"/>
    <property type="match status" value="1"/>
</dbReference>
<evidence type="ECO:0000313" key="2">
    <source>
        <dbReference type="EMBL" id="MBC5737694.1"/>
    </source>
</evidence>
<dbReference type="InterPro" id="IPR002575">
    <property type="entry name" value="Aminoglycoside_PTrfase"/>
</dbReference>